<keyword evidence="2 3" id="KW-0560">Oxidoreductase</keyword>
<organism evidence="3">
    <name type="scientific">Vibrio sp. FF_482</name>
    <dbReference type="NCBI Taxonomy" id="1652836"/>
    <lineage>
        <taxon>Bacteria</taxon>
        <taxon>Pseudomonadati</taxon>
        <taxon>Pseudomonadota</taxon>
        <taxon>Gammaproteobacteria</taxon>
        <taxon>Vibrionales</taxon>
        <taxon>Vibrionaceae</taxon>
        <taxon>Vibrio</taxon>
    </lineage>
</organism>
<dbReference type="Gene3D" id="3.40.50.720">
    <property type="entry name" value="NAD(P)-binding Rossmann-like Domain"/>
    <property type="match status" value="1"/>
</dbReference>
<dbReference type="EMBL" id="KP795556">
    <property type="protein sequence ID" value="AKN37912.1"/>
    <property type="molecule type" value="Genomic_DNA"/>
</dbReference>
<reference evidence="3" key="1">
    <citation type="journal article" date="2015" name="MBio">
        <title>Eco-Evolutionary Dynamics of Episomes among Ecologically Cohesive Bacterial Populations.</title>
        <authorList>
            <person name="Xue H."/>
            <person name="Cordero O.X."/>
            <person name="Camas F.M."/>
            <person name="Trimble W."/>
            <person name="Meyer F."/>
            <person name="Guglielmini J."/>
            <person name="Rocha E.P."/>
            <person name="Polz M.F."/>
        </authorList>
    </citation>
    <scope>NUCLEOTIDE SEQUENCE</scope>
    <source>
        <strain evidence="3">FF_482</strain>
    </source>
</reference>
<dbReference type="AlphaFoldDB" id="A0A0H3ZTS9"/>
<evidence type="ECO:0000313" key="3">
    <source>
        <dbReference type="EMBL" id="AKN37912.1"/>
    </source>
</evidence>
<accession>A0A0H3ZTS9</accession>
<dbReference type="PANTHER" id="PTHR43477:SF1">
    <property type="entry name" value="DIHYDROANTICAPSIN 7-DEHYDROGENASE"/>
    <property type="match status" value="1"/>
</dbReference>
<dbReference type="SUPFAM" id="SSF51735">
    <property type="entry name" value="NAD(P)-binding Rossmann-fold domains"/>
    <property type="match status" value="1"/>
</dbReference>
<dbReference type="InterPro" id="IPR051122">
    <property type="entry name" value="SDR_DHRS6-like"/>
</dbReference>
<dbReference type="EC" id="1.1.1.100" evidence="3"/>
<dbReference type="PANTHER" id="PTHR43477">
    <property type="entry name" value="DIHYDROANTICAPSIN 7-DEHYDROGENASE"/>
    <property type="match status" value="1"/>
</dbReference>
<evidence type="ECO:0000256" key="2">
    <source>
        <dbReference type="ARBA" id="ARBA00023002"/>
    </source>
</evidence>
<dbReference type="InterPro" id="IPR036291">
    <property type="entry name" value="NAD(P)-bd_dom_sf"/>
</dbReference>
<evidence type="ECO:0000256" key="1">
    <source>
        <dbReference type="ARBA" id="ARBA00006484"/>
    </source>
</evidence>
<dbReference type="GO" id="GO:0004316">
    <property type="term" value="F:3-oxoacyl-[acyl-carrier-protein] reductase (NADPH) activity"/>
    <property type="evidence" value="ECO:0007669"/>
    <property type="project" value="UniProtKB-EC"/>
</dbReference>
<dbReference type="InterPro" id="IPR002347">
    <property type="entry name" value="SDR_fam"/>
</dbReference>
<sequence length="106" mass="11336">MLARKTVVSTYVKAAINAAMEATAKVLAKELAPIRVNVVSPGLIQTDAYKNMSEADRTAMYERTRHHLPVGKVGETTDVTQAYQLAIQNAYMTGAVIDVDGGALLG</sequence>
<comment type="similarity">
    <text evidence="1">Belongs to the short-chain dehydrogenases/reductases (SDR) family.</text>
</comment>
<dbReference type="Pfam" id="PF13561">
    <property type="entry name" value="adh_short_C2"/>
    <property type="match status" value="1"/>
</dbReference>
<protein>
    <submittedName>
        <fullName evidence="3">3-oxoacyl-[acyl-carrier protein] reductase</fullName>
        <ecNumber evidence="3">1.1.1.100</ecNumber>
    </submittedName>
</protein>
<proteinExistence type="inferred from homology"/>
<name>A0A0H3ZTS9_9VIBR</name>
<dbReference type="PRINTS" id="PR00081">
    <property type="entry name" value="GDHRDH"/>
</dbReference>